<protein>
    <submittedName>
        <fullName evidence="5">NUDIX hydrolase</fullName>
        <ecNumber evidence="5">3.6.-.-</ecNumber>
    </submittedName>
</protein>
<dbReference type="InterPro" id="IPR015797">
    <property type="entry name" value="NUDIX_hydrolase-like_dom_sf"/>
</dbReference>
<dbReference type="PANTHER" id="PTHR43046">
    <property type="entry name" value="GDP-MANNOSE MANNOSYL HYDROLASE"/>
    <property type="match status" value="1"/>
</dbReference>
<dbReference type="PROSITE" id="PS51462">
    <property type="entry name" value="NUDIX"/>
    <property type="match status" value="1"/>
</dbReference>
<dbReference type="Proteomes" id="UP001305702">
    <property type="component" value="Chromosome"/>
</dbReference>
<dbReference type="PRINTS" id="PR00502">
    <property type="entry name" value="NUDIXFAMILY"/>
</dbReference>
<feature type="domain" description="Nudix hydrolase" evidence="4">
    <location>
        <begin position="28"/>
        <end position="156"/>
    </location>
</feature>
<organism evidence="5 6">
    <name type="scientific">Paenibacillus aurantius</name>
    <dbReference type="NCBI Taxonomy" id="2918900"/>
    <lineage>
        <taxon>Bacteria</taxon>
        <taxon>Bacillati</taxon>
        <taxon>Bacillota</taxon>
        <taxon>Bacilli</taxon>
        <taxon>Bacillales</taxon>
        <taxon>Paenibacillaceae</taxon>
        <taxon>Paenibacillus</taxon>
    </lineage>
</organism>
<accession>A0AA96LFQ8</accession>
<dbReference type="PANTHER" id="PTHR43046:SF2">
    <property type="entry name" value="8-OXO-DGTP DIPHOSPHATASE-RELATED"/>
    <property type="match status" value="1"/>
</dbReference>
<dbReference type="RefSeq" id="WP_315604471.1">
    <property type="nucleotide sequence ID" value="NZ_CP130318.1"/>
</dbReference>
<dbReference type="PROSITE" id="PS00893">
    <property type="entry name" value="NUDIX_BOX"/>
    <property type="match status" value="1"/>
</dbReference>
<dbReference type="Gene3D" id="3.90.79.10">
    <property type="entry name" value="Nucleoside Triphosphate Pyrophosphohydrolase"/>
    <property type="match status" value="1"/>
</dbReference>
<reference evidence="5 6" key="1">
    <citation type="submission" date="2022-02" db="EMBL/GenBank/DDBJ databases">
        <title>Paenibacillus sp. MBLB1776 Whole Genome Shotgun Sequencing.</title>
        <authorList>
            <person name="Hwang C.Y."/>
            <person name="Cho E.-S."/>
            <person name="Seo M.-J."/>
        </authorList>
    </citation>
    <scope>NUCLEOTIDE SEQUENCE [LARGE SCALE GENOMIC DNA]</scope>
    <source>
        <strain evidence="5 6">MBLB1776</strain>
    </source>
</reference>
<comment type="similarity">
    <text evidence="3">Belongs to the Nudix hydrolase family.</text>
</comment>
<dbReference type="EC" id="3.6.-.-" evidence="5"/>
<dbReference type="InterPro" id="IPR020084">
    <property type="entry name" value="NUDIX_hydrolase_CS"/>
</dbReference>
<dbReference type="InterPro" id="IPR000086">
    <property type="entry name" value="NUDIX_hydrolase_dom"/>
</dbReference>
<dbReference type="EMBL" id="CP130318">
    <property type="protein sequence ID" value="WNQ10697.1"/>
    <property type="molecule type" value="Genomic_DNA"/>
</dbReference>
<dbReference type="InterPro" id="IPR020476">
    <property type="entry name" value="Nudix_hydrolase"/>
</dbReference>
<gene>
    <name evidence="5" type="ORF">MJA45_24250</name>
</gene>
<proteinExistence type="inferred from homology"/>
<evidence type="ECO:0000256" key="3">
    <source>
        <dbReference type="RuleBase" id="RU003476"/>
    </source>
</evidence>
<evidence type="ECO:0000256" key="1">
    <source>
        <dbReference type="ARBA" id="ARBA00001946"/>
    </source>
</evidence>
<evidence type="ECO:0000313" key="6">
    <source>
        <dbReference type="Proteomes" id="UP001305702"/>
    </source>
</evidence>
<evidence type="ECO:0000256" key="2">
    <source>
        <dbReference type="ARBA" id="ARBA00022801"/>
    </source>
</evidence>
<dbReference type="AlphaFoldDB" id="A0AA96LFQ8"/>
<dbReference type="KEGG" id="paun:MJA45_24250"/>
<dbReference type="SUPFAM" id="SSF55811">
    <property type="entry name" value="Nudix"/>
    <property type="match status" value="1"/>
</dbReference>
<dbReference type="Pfam" id="PF00293">
    <property type="entry name" value="NUDIX"/>
    <property type="match status" value="1"/>
</dbReference>
<comment type="cofactor">
    <cofactor evidence="1">
        <name>Mg(2+)</name>
        <dbReference type="ChEBI" id="CHEBI:18420"/>
    </cofactor>
</comment>
<evidence type="ECO:0000313" key="5">
    <source>
        <dbReference type="EMBL" id="WNQ10697.1"/>
    </source>
</evidence>
<keyword evidence="2 3" id="KW-0378">Hydrolase</keyword>
<name>A0AA96LFQ8_9BACL</name>
<keyword evidence="6" id="KW-1185">Reference proteome</keyword>
<dbReference type="GO" id="GO:0016787">
    <property type="term" value="F:hydrolase activity"/>
    <property type="evidence" value="ECO:0007669"/>
    <property type="project" value="UniProtKB-KW"/>
</dbReference>
<sequence>MAILTDAAGNVFLEFITIEEDRIGTVPLDAPLTHALIAVKCRGTYLLLFNKWRSCWELPGGVIEPGETPRQCVLRELQEETNQAVGEVEFKGLMKLRLQPGYHGPLRVEYGALFAGQLEHLEEFIENEEANAIVLWDGCSEIGRIAEIDKKLLEFA</sequence>
<evidence type="ECO:0000259" key="4">
    <source>
        <dbReference type="PROSITE" id="PS51462"/>
    </source>
</evidence>